<reference evidence="3 4" key="1">
    <citation type="submission" date="2019-08" db="EMBL/GenBank/DDBJ databases">
        <title>Complete genome sequence of Candidatus Uab amorphum.</title>
        <authorList>
            <person name="Shiratori T."/>
            <person name="Suzuki S."/>
            <person name="Kakizawa Y."/>
            <person name="Ishida K."/>
        </authorList>
    </citation>
    <scope>NUCLEOTIDE SEQUENCE [LARGE SCALE GENOMIC DNA]</scope>
    <source>
        <strain evidence="3 4">SRT547</strain>
    </source>
</reference>
<protein>
    <recommendedName>
        <fullName evidence="5">RNA ligase (ATP)</fullName>
    </recommendedName>
</protein>
<sequence>MPLEHTSYEKISENENKWVVTEEDYRKFNKHNWVVTEKIHGANFCILSDGERVICAKRKEILNAGESFFGHANVVHRISTQIRKLYTILHQDNPQLTSISVYGELFGGDYPHAEVEKKAGISAVQTGVYYSPDIEFSIFDIAITSGATREYLTWDVFCKVLDEVQLLRCQSLFTGKYQKAMAFNERFQSTIPSLLGLPKIEDNLAEGVVIKPVVPVYVSSKKGAVRAILKKKISEFTESKKFHEAQKWSESSIWESWKYTIDAMLTKNRVDSAISKIGNVSVSDAAQVQKVCDLVVEDLAEELNLDVSQHDLMTNVRATVQNFVVQCL</sequence>
<dbReference type="RefSeq" id="WP_151972087.1">
    <property type="nucleotide sequence ID" value="NZ_AP019860.1"/>
</dbReference>
<dbReference type="Proteomes" id="UP000326354">
    <property type="component" value="Chromosome"/>
</dbReference>
<dbReference type="AlphaFoldDB" id="A0A5S9IU62"/>
<keyword evidence="4" id="KW-1185">Reference proteome</keyword>
<proteinExistence type="predicted"/>
<evidence type="ECO:0000313" key="3">
    <source>
        <dbReference type="EMBL" id="BBM88004.1"/>
    </source>
</evidence>
<dbReference type="InterPro" id="IPR041948">
    <property type="entry name" value="Rnl1/2_C_sf"/>
</dbReference>
<feature type="domain" description="RNA ligase" evidence="1">
    <location>
        <begin position="32"/>
        <end position="231"/>
    </location>
</feature>
<dbReference type="InterPro" id="IPR040609">
    <property type="entry name" value="Rnl2_C"/>
</dbReference>
<accession>A0A5S9IU62</accession>
<gene>
    <name evidence="3" type="ORF">UABAM_06420</name>
</gene>
<dbReference type="InterPro" id="IPR021122">
    <property type="entry name" value="RNA_ligase_dom_REL/Rnl2"/>
</dbReference>
<dbReference type="Pfam" id="PF18043">
    <property type="entry name" value="T4_Rnl2_C"/>
    <property type="match status" value="1"/>
</dbReference>
<dbReference type="Gene3D" id="1.10.10.1810">
    <property type="entry name" value="RNA ligase"/>
    <property type="match status" value="1"/>
</dbReference>
<dbReference type="OrthoDB" id="1060685at2"/>
<dbReference type="Pfam" id="PF09414">
    <property type="entry name" value="RNA_ligase"/>
    <property type="match status" value="1"/>
</dbReference>
<evidence type="ECO:0008006" key="5">
    <source>
        <dbReference type="Google" id="ProtNLM"/>
    </source>
</evidence>
<feature type="domain" description="RNA ligase 2 C-terminal" evidence="2">
    <location>
        <begin position="261"/>
        <end position="308"/>
    </location>
</feature>
<organism evidence="3 4">
    <name type="scientific">Uabimicrobium amorphum</name>
    <dbReference type="NCBI Taxonomy" id="2596890"/>
    <lineage>
        <taxon>Bacteria</taxon>
        <taxon>Pseudomonadati</taxon>
        <taxon>Planctomycetota</taxon>
        <taxon>Candidatus Uabimicrobiia</taxon>
        <taxon>Candidatus Uabimicrobiales</taxon>
        <taxon>Candidatus Uabimicrobiaceae</taxon>
        <taxon>Candidatus Uabimicrobium</taxon>
    </lineage>
</organism>
<name>A0A5S9IU62_UABAM</name>
<evidence type="ECO:0000313" key="4">
    <source>
        <dbReference type="Proteomes" id="UP000326354"/>
    </source>
</evidence>
<dbReference type="Gene3D" id="3.30.470.30">
    <property type="entry name" value="DNA ligase/mRNA capping enzyme"/>
    <property type="match status" value="1"/>
</dbReference>
<dbReference type="KEGG" id="uam:UABAM_06420"/>
<evidence type="ECO:0000259" key="1">
    <source>
        <dbReference type="Pfam" id="PF09414"/>
    </source>
</evidence>
<dbReference type="SUPFAM" id="SSF56091">
    <property type="entry name" value="DNA ligase/mRNA capping enzyme, catalytic domain"/>
    <property type="match status" value="1"/>
</dbReference>
<evidence type="ECO:0000259" key="2">
    <source>
        <dbReference type="Pfam" id="PF18043"/>
    </source>
</evidence>
<dbReference type="Gene3D" id="3.30.1490.70">
    <property type="match status" value="1"/>
</dbReference>
<dbReference type="EMBL" id="AP019860">
    <property type="protein sequence ID" value="BBM88004.1"/>
    <property type="molecule type" value="Genomic_DNA"/>
</dbReference>